<dbReference type="Pfam" id="PF17963">
    <property type="entry name" value="Big_9"/>
    <property type="match status" value="1"/>
</dbReference>
<evidence type="ECO:0000313" key="12">
    <source>
        <dbReference type="Proteomes" id="UP000294930"/>
    </source>
</evidence>
<feature type="chain" id="PRO_5045149214" evidence="9">
    <location>
        <begin position="27"/>
        <end position="1863"/>
    </location>
</feature>
<dbReference type="EMBL" id="SOQZ01000001">
    <property type="protein sequence ID" value="TDY13760.1"/>
    <property type="molecule type" value="Genomic_DNA"/>
</dbReference>
<proteinExistence type="predicted"/>
<name>A0ABY2G7J0_9FLAO</name>
<evidence type="ECO:0000256" key="4">
    <source>
        <dbReference type="ARBA" id="ARBA00022729"/>
    </source>
</evidence>
<evidence type="ECO:0000256" key="8">
    <source>
        <dbReference type="SAM" id="MobiDB-lite"/>
    </source>
</evidence>
<evidence type="ECO:0000256" key="7">
    <source>
        <dbReference type="ARBA" id="ARBA00023273"/>
    </source>
</evidence>
<evidence type="ECO:0000256" key="9">
    <source>
        <dbReference type="SAM" id="SignalP"/>
    </source>
</evidence>
<dbReference type="SUPFAM" id="SSF103647">
    <property type="entry name" value="TSP type-3 repeat"/>
    <property type="match status" value="1"/>
</dbReference>
<evidence type="ECO:0000259" key="10">
    <source>
        <dbReference type="SMART" id="SM00560"/>
    </source>
</evidence>
<reference evidence="11 12" key="1">
    <citation type="submission" date="2019-03" db="EMBL/GenBank/DDBJ databases">
        <title>Genomic Encyclopedia of Type Strains, Phase III (KMG-III): the genomes of soil and plant-associated and newly described type strains.</title>
        <authorList>
            <person name="Whitman W."/>
        </authorList>
    </citation>
    <scope>NUCLEOTIDE SEQUENCE [LARGE SCALE GENOMIC DNA]</scope>
    <source>
        <strain evidence="11 12">CGMCC 1.10957</strain>
    </source>
</reference>
<dbReference type="Pfam" id="PF22544">
    <property type="entry name" value="HYDIN_VesB_CFA65-like_Ig"/>
    <property type="match status" value="1"/>
</dbReference>
<evidence type="ECO:0000256" key="2">
    <source>
        <dbReference type="ARBA" id="ARBA00004496"/>
    </source>
</evidence>
<dbReference type="InterPro" id="IPR013783">
    <property type="entry name" value="Ig-like_fold"/>
</dbReference>
<keyword evidence="7" id="KW-0966">Cell projection</keyword>
<feature type="compositionally biased region" description="Acidic residues" evidence="8">
    <location>
        <begin position="956"/>
        <end position="971"/>
    </location>
</feature>
<dbReference type="SUPFAM" id="SSF49899">
    <property type="entry name" value="Concanavalin A-like lectins/glucanases"/>
    <property type="match status" value="1"/>
</dbReference>
<comment type="subcellular location">
    <subcellularLocation>
        <location evidence="1">Cell projection</location>
        <location evidence="1">Cilium</location>
    </subcellularLocation>
    <subcellularLocation>
        <location evidence="2">Cytoplasm</location>
    </subcellularLocation>
</comment>
<dbReference type="Gene3D" id="2.60.120.200">
    <property type="match status" value="1"/>
</dbReference>
<accession>A0ABY2G7J0</accession>
<keyword evidence="3" id="KW-0963">Cytoplasm</keyword>
<feature type="domain" description="LamG-like jellyroll fold" evidence="10">
    <location>
        <begin position="1057"/>
        <end position="1185"/>
    </location>
</feature>
<dbReference type="Gene3D" id="2.60.40.3440">
    <property type="match status" value="1"/>
</dbReference>
<protein>
    <submittedName>
        <fullName evidence="11">Secreted protein (Por secretion system target)</fullName>
    </submittedName>
</protein>
<keyword evidence="5" id="KW-0969">Cilium</keyword>
<dbReference type="SMART" id="SM00560">
    <property type="entry name" value="LamGL"/>
    <property type="match status" value="1"/>
</dbReference>
<keyword evidence="12" id="KW-1185">Reference proteome</keyword>
<dbReference type="InterPro" id="IPR053879">
    <property type="entry name" value="HYDIN_VesB_CFA65-like_Ig"/>
</dbReference>
<gene>
    <name evidence="11" type="ORF">A8975_0355</name>
</gene>
<evidence type="ECO:0000256" key="6">
    <source>
        <dbReference type="ARBA" id="ARBA00023157"/>
    </source>
</evidence>
<dbReference type="InterPro" id="IPR013320">
    <property type="entry name" value="ConA-like_dom_sf"/>
</dbReference>
<dbReference type="Proteomes" id="UP000294930">
    <property type="component" value="Unassembled WGS sequence"/>
</dbReference>
<comment type="caution">
    <text evidence="11">The sequence shown here is derived from an EMBL/GenBank/DDBJ whole genome shotgun (WGS) entry which is preliminary data.</text>
</comment>
<dbReference type="InterPro" id="IPR028974">
    <property type="entry name" value="TSP_type-3_rpt"/>
</dbReference>
<keyword evidence="4 9" id="KW-0732">Signal</keyword>
<dbReference type="InterPro" id="IPR026444">
    <property type="entry name" value="Secre_tail"/>
</dbReference>
<dbReference type="Gene3D" id="2.60.40.10">
    <property type="entry name" value="Immunoglobulins"/>
    <property type="match status" value="1"/>
</dbReference>
<feature type="region of interest" description="Disordered" evidence="8">
    <location>
        <begin position="904"/>
        <end position="985"/>
    </location>
</feature>
<dbReference type="NCBIfam" id="TIGR04183">
    <property type="entry name" value="Por_Secre_tail"/>
    <property type="match status" value="1"/>
</dbReference>
<dbReference type="NCBIfam" id="NF012200">
    <property type="entry name" value="choice_anch_D"/>
    <property type="match status" value="1"/>
</dbReference>
<evidence type="ECO:0000256" key="1">
    <source>
        <dbReference type="ARBA" id="ARBA00004138"/>
    </source>
</evidence>
<sequence length="1863" mass="203245">MRKNYFIDSFKLVCLIVFCFGVKAHAQYCTPSFADPSQHFISRVQLNSIDNSSTYTSTSNSYSSYTGISTDLTVGNTYTLTIHTARVDSWRAAGYGVWIDYNNDNDFNDPGEQIWSFGTSTASPQATTFTVPGSAVIGSLRMRINMVSWYEPGACAVDGGNFGETEDYTVNIIQSPDPSAANDSFSVLKNSSTGIDNQIDVSLNDDLGSEGGDADNYSITTSPTNGIVTEISDGVFEYVPNTDFIGTDSFTYTICDVSNDCDTATVNIGVNLGACEPTISSGGSHYITNVSLTGENATAFNNTTGDDGGYGNYTHLPAVELYTGNSYTISASFAGGNIGWAVYIDLNQDGDFTDPGENLDNTDGEGTGNLTMNIPTSVVTGTTIMRVGARRYWWSNNPCGNTEGHPEEFEDYKVDIKVDPFSPAEIEVTGNSNPIVDGSTTVSVNNHTDFTEYDIYEILPLERTFTITNNGALDLSLIGVPTVDFLTPSTDFSISTQPSQTVLGLGESTTFTISFNPTSIGVKQATVIIYNDDSDENPYTFLIEGEGVQTFPDTDGDGVPDNVDVDDDNDGLSDAYENDTCLLYPQSQTAEVIFLNEDFGSGTTRRQINANVTNASTTYCYEDGTGSCPATYNPTSVNDGDYTVHHTVTNNNGVLDDINTDISDWADDFWYEGPDHTTGDTNGRMAIFNATEEPGIFYSSVISGVTPNVTIEYGFWAINLDRTDAPDIETRERPEVLIEVFDPNGNLITSTTSGLIEPTDAANPTGDWIEVAASFVSPYSQFTVVLSNNNPGGIGNDLAIDDIFVKQVLCDLDGDGIVDSIDLDNDNDGIPNVVELQLADGDKDATVFNDPINVWVDANGNGLHDAYESLTPIDTDGDGVPDYLDADSDNDGIFDNLEYDHKGDIDIDGDGTGDGDDIPSGDISDEKDGDGILAIMDLNDDGSGNDHGSNAYPDPLDSDGDGIPDYLDIDSNDASNDPSNGSDIDTTIYASYDADNDGIIDGSQDDDKDGILDSFDTDNTVYGSPRDLDFKYTLFFDGRNDYVSDNVPVIGAWSNATLMAWVKVDPNASGVMRIFGQENIFLKVNPSGTISAVAGVTTLTSTTSYSDNIWIHVAATYEDGENFTLYINGKVESTTSVSGTLSVGTTDLTIGRKPGISGEENVLTSEYFMGEIEEVRLLNIALPQDHVQKMVYQELNHDYSFDRGTIIPLKISSDIGLGLVRYYKMDAYVDDILDDKLTPVRDSGTGAKMYNIKHIYFQTAPMPYETVAAGDWSATDTWLHGDVWDITDETNNKDWSIVHIKNDVTTSNRHGTLGLISDANTELEINNDQELYNTWYLKLDGFIDLEGESQLTQNETSNLFVGANGKLERDQQGTENKYTYNYWSSPVHSSVSSIPVDGTETYTIEDVMLDGTEASSPEAITFIGGYDGSNLSSPISIAEYWLWKFVNNAEGEYSEWEKIYSNTANKVGEGYTMKGPGNGPETNDHNYVFSGKPNNGTINLEITEDNDYLVGNPYPSAIDADEFLNDNPSTNGTLYFWEHWGGGSHILAQYQGGYGLYNFSGGTPAISDQDVSQTGSGTKTPRQYIPVSQGFFVNAISDGNIIFENDQRIFVKEGASNTNSWFFRNSQSLETNSVDFVSQDIRSKYRIGVITPNNYKRQLLLTEDENATLGVDWGYDGNLIETNLEDAFWVIDNNQFVIQGVDSINETSVFPISVKANNEGVVEFKIDGLENVEEEVNIYLKDFDAYHNLEESNYITTVTQGITTNRFEIVFSNVVLSTGEDLLGNDINIYYDLSLKSLVILNNKNKLVQTVKVINMLGQHVMTLDVNSNSNKLSVPISITSGAYIFEIATETAKTTKKSIINN</sequence>
<evidence type="ECO:0000256" key="5">
    <source>
        <dbReference type="ARBA" id="ARBA00023069"/>
    </source>
</evidence>
<dbReference type="InterPro" id="IPR006558">
    <property type="entry name" value="LamG-like"/>
</dbReference>
<evidence type="ECO:0000313" key="11">
    <source>
        <dbReference type="EMBL" id="TDY13760.1"/>
    </source>
</evidence>
<feature type="signal peptide" evidence="9">
    <location>
        <begin position="1"/>
        <end position="26"/>
    </location>
</feature>
<dbReference type="Pfam" id="PF20009">
    <property type="entry name" value="GEVED"/>
    <property type="match status" value="2"/>
</dbReference>
<feature type="compositionally biased region" description="Polar residues" evidence="8">
    <location>
        <begin position="972"/>
        <end position="985"/>
    </location>
</feature>
<dbReference type="RefSeq" id="WP_134198462.1">
    <property type="nucleotide sequence ID" value="NZ_SOQZ01000001.1"/>
</dbReference>
<evidence type="ECO:0000256" key="3">
    <source>
        <dbReference type="ARBA" id="ARBA00022490"/>
    </source>
</evidence>
<organism evidence="11 12">
    <name type="scientific">Meridianimaribacter flavus</name>
    <dbReference type="NCBI Taxonomy" id="571115"/>
    <lineage>
        <taxon>Bacteria</taxon>
        <taxon>Pseudomonadati</taxon>
        <taxon>Bacteroidota</taxon>
        <taxon>Flavobacteriia</taxon>
        <taxon>Flavobacteriales</taxon>
        <taxon>Flavobacteriaceae</taxon>
        <taxon>Meridianimaribacter</taxon>
    </lineage>
</organism>
<feature type="compositionally biased region" description="Acidic residues" evidence="8">
    <location>
        <begin position="906"/>
        <end position="923"/>
    </location>
</feature>
<keyword evidence="6" id="KW-1015">Disulfide bond</keyword>
<dbReference type="InterPro" id="IPR045474">
    <property type="entry name" value="GEVED"/>
</dbReference>